<reference evidence="1 2" key="2">
    <citation type="submission" date="2018-12" db="EMBL/GenBank/DDBJ databases">
        <title>Whole-genome sequences of fifteen clinical Streptococcus suis strains isolated from pigs between 2006 and 2018.</title>
        <authorList>
            <person name="Stevens M.J.A."/>
            <person name="Cernela N."/>
            <person name="Spoerry Serrano N."/>
            <person name="Schmitt S."/>
            <person name="Schrenzel J."/>
            <person name="Stephan R."/>
        </authorList>
    </citation>
    <scope>NUCLEOTIDE SEQUENCE [LARGE SCALE GENOMIC DNA]</scope>
    <source>
        <strain evidence="1 2">PP422</strain>
    </source>
</reference>
<name>A0A426THP2_STRSU</name>
<gene>
    <name evidence="1" type="ORF">EI998_02340</name>
</gene>
<evidence type="ECO:0000313" key="2">
    <source>
        <dbReference type="Proteomes" id="UP000274117"/>
    </source>
</evidence>
<proteinExistence type="predicted"/>
<dbReference type="AlphaFoldDB" id="A0A426THP2"/>
<protein>
    <submittedName>
        <fullName evidence="1">Uncharacterized protein</fullName>
    </submittedName>
</protein>
<dbReference type="Proteomes" id="UP000274117">
    <property type="component" value="Unassembled WGS sequence"/>
</dbReference>
<accession>A0A426THP2</accession>
<organism evidence="1 2">
    <name type="scientific">Streptococcus suis</name>
    <dbReference type="NCBI Taxonomy" id="1307"/>
    <lineage>
        <taxon>Bacteria</taxon>
        <taxon>Bacillati</taxon>
        <taxon>Bacillota</taxon>
        <taxon>Bacilli</taxon>
        <taxon>Lactobacillales</taxon>
        <taxon>Streptococcaceae</taxon>
        <taxon>Streptococcus</taxon>
    </lineage>
</organism>
<dbReference type="EMBL" id="RSDO01000003">
    <property type="protein sequence ID" value="RRR54702.1"/>
    <property type="molecule type" value="Genomic_DNA"/>
</dbReference>
<evidence type="ECO:0000313" key="1">
    <source>
        <dbReference type="EMBL" id="RRR54702.1"/>
    </source>
</evidence>
<sequence length="157" mass="18432">MEVRRTEIQWETLYREWENYAEHFGLDTGDVCVDSLSEGTAGLMTMRLLAKYQENPEVRAAIWLASFCRDVMQDYSYLLNSRAYQLVNQIYFLAFDLFKEDGLAWSSHLSRLQPKLFISYRILEGLDLTNYQSIVELAMLQASLTNQFYNRSLLSRV</sequence>
<reference evidence="1 2" key="1">
    <citation type="submission" date="2018-11" db="EMBL/GenBank/DDBJ databases">
        <authorList>
            <person name="Stevens M.J."/>
            <person name="Cernela N."/>
            <person name="Spoerry Serrano N."/>
            <person name="Schmitt S."/>
            <person name="Schrenzel J."/>
            <person name="Stephan R."/>
        </authorList>
    </citation>
    <scope>NUCLEOTIDE SEQUENCE [LARGE SCALE GENOMIC DNA]</scope>
    <source>
        <strain evidence="1 2">PP422</strain>
    </source>
</reference>
<comment type="caution">
    <text evidence="1">The sequence shown here is derived from an EMBL/GenBank/DDBJ whole genome shotgun (WGS) entry which is preliminary data.</text>
</comment>